<keyword evidence="3" id="KW-1185">Reference proteome</keyword>
<evidence type="ECO:0008006" key="4">
    <source>
        <dbReference type="Google" id="ProtNLM"/>
    </source>
</evidence>
<proteinExistence type="predicted"/>
<reference evidence="2" key="2">
    <citation type="submission" date="2022-01" db="EMBL/GenBank/DDBJ databases">
        <authorList>
            <person name="Yamashiro T."/>
            <person name="Shiraishi A."/>
            <person name="Satake H."/>
            <person name="Nakayama K."/>
        </authorList>
    </citation>
    <scope>NUCLEOTIDE SEQUENCE</scope>
</reference>
<dbReference type="PANTHER" id="PTHR33240:SF15">
    <property type="entry name" value="GAG-PRO-LIKE PROTEIN"/>
    <property type="match status" value="1"/>
</dbReference>
<comment type="caution">
    <text evidence="2">The sequence shown here is derived from an EMBL/GenBank/DDBJ whole genome shotgun (WGS) entry which is preliminary data.</text>
</comment>
<accession>A0ABQ5ANU1</accession>
<organism evidence="2 3">
    <name type="scientific">Tanacetum coccineum</name>
    <dbReference type="NCBI Taxonomy" id="301880"/>
    <lineage>
        <taxon>Eukaryota</taxon>
        <taxon>Viridiplantae</taxon>
        <taxon>Streptophyta</taxon>
        <taxon>Embryophyta</taxon>
        <taxon>Tracheophyta</taxon>
        <taxon>Spermatophyta</taxon>
        <taxon>Magnoliopsida</taxon>
        <taxon>eudicotyledons</taxon>
        <taxon>Gunneridae</taxon>
        <taxon>Pentapetalae</taxon>
        <taxon>asterids</taxon>
        <taxon>campanulids</taxon>
        <taxon>Asterales</taxon>
        <taxon>Asteraceae</taxon>
        <taxon>Asteroideae</taxon>
        <taxon>Anthemideae</taxon>
        <taxon>Anthemidinae</taxon>
        <taxon>Tanacetum</taxon>
    </lineage>
</organism>
<feature type="region of interest" description="Disordered" evidence="1">
    <location>
        <begin position="320"/>
        <end position="344"/>
    </location>
</feature>
<dbReference type="PANTHER" id="PTHR33240">
    <property type="entry name" value="OS08G0508500 PROTEIN"/>
    <property type="match status" value="1"/>
</dbReference>
<protein>
    <recommendedName>
        <fullName evidence="4">Reverse transcriptase domain-containing protein</fullName>
    </recommendedName>
</protein>
<name>A0ABQ5ANU1_9ASTR</name>
<dbReference type="EMBL" id="BQNB010012376">
    <property type="protein sequence ID" value="GJT02808.1"/>
    <property type="molecule type" value="Genomic_DNA"/>
</dbReference>
<reference evidence="2" key="1">
    <citation type="journal article" date="2022" name="Int. J. Mol. Sci.">
        <title>Draft Genome of Tanacetum Coccineum: Genomic Comparison of Closely Related Tanacetum-Family Plants.</title>
        <authorList>
            <person name="Yamashiro T."/>
            <person name="Shiraishi A."/>
            <person name="Nakayama K."/>
            <person name="Satake H."/>
        </authorList>
    </citation>
    <scope>NUCLEOTIDE SEQUENCE</scope>
</reference>
<evidence type="ECO:0000256" key="1">
    <source>
        <dbReference type="SAM" id="MobiDB-lite"/>
    </source>
</evidence>
<evidence type="ECO:0000313" key="2">
    <source>
        <dbReference type="EMBL" id="GJT02808.1"/>
    </source>
</evidence>
<gene>
    <name evidence="2" type="ORF">Tco_0823977</name>
</gene>
<dbReference type="Proteomes" id="UP001151760">
    <property type="component" value="Unassembled WGS sequence"/>
</dbReference>
<evidence type="ECO:0000313" key="3">
    <source>
        <dbReference type="Proteomes" id="UP001151760"/>
    </source>
</evidence>
<sequence>MISKTRDTSKYCEFHQAYGHDTNAYRELKSQIEEVVRSRKLAYLIKGIRKGKAKQTDNQLEDWIAPTVKAEPATEGREEPILMIGVVNNPSKRKEPPKTRSIEEMIFPPIRNRAPSVDPILISVQVYGRHVGRVLLDGGVAYDIKYEHCFLKLRKDIRERMRDIYTTMSRFSGEQVSPLGEISLLITIGEAPHHRNEQITFLIVRSGSPNNMLLKRTEIVGLGMIPSMMHSAVLYQSEAGPKVIMSEYQDVRRCELVKRLKEAPPKTSLQVAECSNSEEKNHNQFEYSDMTGIPRTLKIRGTNFATEHKLNEDKKITPVQQKKRRMAPERAIAASKEVEELRRA</sequence>